<dbReference type="InterPro" id="IPR006860">
    <property type="entry name" value="FecR"/>
</dbReference>
<evidence type="ECO:0000256" key="1">
    <source>
        <dbReference type="SAM" id="Phobius"/>
    </source>
</evidence>
<dbReference type="Gene3D" id="2.60.120.1440">
    <property type="match status" value="1"/>
</dbReference>
<dbReference type="PANTHER" id="PTHR30273">
    <property type="entry name" value="PERIPLASMIC SIGNAL SENSOR AND SIGMA FACTOR ACTIVATOR FECR-RELATED"/>
    <property type="match status" value="1"/>
</dbReference>
<dbReference type="GO" id="GO:0016989">
    <property type="term" value="F:sigma factor antagonist activity"/>
    <property type="evidence" value="ECO:0007669"/>
    <property type="project" value="TreeGrafter"/>
</dbReference>
<dbReference type="EMBL" id="FOLQ01000003">
    <property type="protein sequence ID" value="SFD09905.1"/>
    <property type="molecule type" value="Genomic_DNA"/>
</dbReference>
<proteinExistence type="predicted"/>
<dbReference type="AlphaFoldDB" id="A0A1I1PJ81"/>
<dbReference type="PANTHER" id="PTHR30273:SF2">
    <property type="entry name" value="PROTEIN FECR"/>
    <property type="match status" value="1"/>
</dbReference>
<organism evidence="4 5">
    <name type="scientific">Spirosoma endophyticum</name>
    <dbReference type="NCBI Taxonomy" id="662367"/>
    <lineage>
        <taxon>Bacteria</taxon>
        <taxon>Pseudomonadati</taxon>
        <taxon>Bacteroidota</taxon>
        <taxon>Cytophagia</taxon>
        <taxon>Cytophagales</taxon>
        <taxon>Cytophagaceae</taxon>
        <taxon>Spirosoma</taxon>
    </lineage>
</organism>
<name>A0A1I1PJ81_9BACT</name>
<dbReference type="Pfam" id="PF16344">
    <property type="entry name" value="FecR_C"/>
    <property type="match status" value="1"/>
</dbReference>
<evidence type="ECO:0000259" key="2">
    <source>
        <dbReference type="Pfam" id="PF04773"/>
    </source>
</evidence>
<reference evidence="4 5" key="1">
    <citation type="submission" date="2016-10" db="EMBL/GenBank/DDBJ databases">
        <authorList>
            <person name="de Groot N.N."/>
        </authorList>
    </citation>
    <scope>NUCLEOTIDE SEQUENCE [LARGE SCALE GENOMIC DNA]</scope>
    <source>
        <strain evidence="4 5">DSM 26130</strain>
    </source>
</reference>
<dbReference type="STRING" id="662367.SAMN05216167_103306"/>
<evidence type="ECO:0000313" key="5">
    <source>
        <dbReference type="Proteomes" id="UP000198598"/>
    </source>
</evidence>
<dbReference type="InterPro" id="IPR032508">
    <property type="entry name" value="FecR_C"/>
</dbReference>
<gene>
    <name evidence="4" type="ORF">SAMN05216167_103306</name>
</gene>
<evidence type="ECO:0000313" key="4">
    <source>
        <dbReference type="EMBL" id="SFD09905.1"/>
    </source>
</evidence>
<keyword evidence="1" id="KW-0472">Membrane</keyword>
<feature type="domain" description="FecR protein" evidence="2">
    <location>
        <begin position="131"/>
        <end position="229"/>
    </location>
</feature>
<feature type="transmembrane region" description="Helical" evidence="1">
    <location>
        <begin position="105"/>
        <end position="124"/>
    </location>
</feature>
<dbReference type="OrthoDB" id="1523489at2"/>
<dbReference type="Pfam" id="PF04773">
    <property type="entry name" value="FecR"/>
    <property type="match status" value="1"/>
</dbReference>
<evidence type="ECO:0000259" key="3">
    <source>
        <dbReference type="Pfam" id="PF16344"/>
    </source>
</evidence>
<dbReference type="RefSeq" id="WP_093825746.1">
    <property type="nucleotide sequence ID" value="NZ_FOLQ01000003.1"/>
</dbReference>
<dbReference type="Gene3D" id="3.55.50.30">
    <property type="match status" value="1"/>
</dbReference>
<feature type="domain" description="Protein FecR C-terminal" evidence="3">
    <location>
        <begin position="275"/>
        <end position="338"/>
    </location>
</feature>
<keyword evidence="5" id="KW-1185">Reference proteome</keyword>
<dbReference type="InterPro" id="IPR012373">
    <property type="entry name" value="Ferrdict_sens_TM"/>
</dbReference>
<accession>A0A1I1PJ81</accession>
<protein>
    <submittedName>
        <fullName evidence="4">FecR family protein</fullName>
    </submittedName>
</protein>
<keyword evidence="1" id="KW-1133">Transmembrane helix</keyword>
<dbReference type="PIRSF" id="PIRSF018266">
    <property type="entry name" value="FecR"/>
    <property type="match status" value="1"/>
</dbReference>
<keyword evidence="1" id="KW-0812">Transmembrane</keyword>
<dbReference type="Proteomes" id="UP000198598">
    <property type="component" value="Unassembled WGS sequence"/>
</dbReference>
<sequence length="343" mass="39379">MNYLHFNEEDFATDYFFQRWVLEHDLESESFWQNWLAENPEKRPVVKKAQWLVQTISFGETWSPTERAAMWQTIQANMNPAEMNETPVVPLGRESALSRPMWQRFGWMAAASIAVLLVSFGLFYSNWQTKEIETAFGEMRQVKLADGSTVTLNANSKLKLSNDFLEQSTREVWIEGEAFFDVAKRTVNGSKVPFIVHANKLTIQVLGTAFNVINRREKVDVALEHGSVKVIDEQNETNTVLLKPSEKVSQAAEKAPLVKQPVQIDDYTSWKEKVILFKQKSLVEIADMMKDLYNIDVVIDNPALKQETFTSSFPADSAEIFFDKLAKMYPIDIHKDGKVFHLK</sequence>